<dbReference type="EMBL" id="CAFBIY010000019">
    <property type="protein sequence ID" value="CAB4847703.1"/>
    <property type="molecule type" value="Genomic_DNA"/>
</dbReference>
<name>A0A6J6AB76_9ZZZZ</name>
<evidence type="ECO:0000313" key="4">
    <source>
        <dbReference type="EMBL" id="CAB4835927.1"/>
    </source>
</evidence>
<dbReference type="EMBL" id="CAESGF010000032">
    <property type="protein sequence ID" value="CAB4365445.1"/>
    <property type="molecule type" value="Genomic_DNA"/>
</dbReference>
<protein>
    <submittedName>
        <fullName evidence="2">Unannotated protein</fullName>
    </submittedName>
</protein>
<accession>A0A6J6AB76</accession>
<gene>
    <name evidence="3" type="ORF">UFOPK2656_03196</name>
    <name evidence="4" type="ORF">UFOPK3099_02934</name>
    <name evidence="5" type="ORF">UFOPK3267_00532</name>
    <name evidence="6" type="ORF">UFOPK3651_03230</name>
    <name evidence="7" type="ORF">UFOPK3931_02734</name>
    <name evidence="2" type="ORF">UFOPK4189_03190</name>
</gene>
<proteinExistence type="predicted"/>
<sequence length="164" mass="16513">MFALVYASRVIKRTIVASALVLGSMAAAAPVYASPYSGPPSLSVDDPETTPNQPITVTFTGFAPGETINVTNTCGDATMVTANGSGEASLRVNAPNTPGDCTVTGTGATSSRTDSAAFTVASLAPIPATGSDSSNLLLRSAQALGLGVVLVGITLIRRRRNSPA</sequence>
<feature type="transmembrane region" description="Helical" evidence="1">
    <location>
        <begin position="136"/>
        <end position="156"/>
    </location>
</feature>
<organism evidence="2">
    <name type="scientific">freshwater metagenome</name>
    <dbReference type="NCBI Taxonomy" id="449393"/>
    <lineage>
        <taxon>unclassified sequences</taxon>
        <taxon>metagenomes</taxon>
        <taxon>ecological metagenomes</taxon>
    </lineage>
</organism>
<keyword evidence="1" id="KW-0812">Transmembrane</keyword>
<keyword evidence="1" id="KW-0472">Membrane</keyword>
<dbReference type="EMBL" id="CAEZYF010000032">
    <property type="protein sequence ID" value="CAB4745407.1"/>
    <property type="molecule type" value="Genomic_DNA"/>
</dbReference>
<dbReference type="AlphaFoldDB" id="A0A6J6AB76"/>
<reference evidence="2" key="1">
    <citation type="submission" date="2020-05" db="EMBL/GenBank/DDBJ databases">
        <authorList>
            <person name="Chiriac C."/>
            <person name="Salcher M."/>
            <person name="Ghai R."/>
            <person name="Kavagutti S V."/>
        </authorList>
    </citation>
    <scope>NUCLEOTIDE SEQUENCE</scope>
</reference>
<keyword evidence="1" id="KW-1133">Transmembrane helix</keyword>
<evidence type="ECO:0000313" key="6">
    <source>
        <dbReference type="EMBL" id="CAB4956709.1"/>
    </source>
</evidence>
<dbReference type="EMBL" id="CAFBOL010000103">
    <property type="protein sequence ID" value="CAB5009559.1"/>
    <property type="molecule type" value="Genomic_DNA"/>
</dbReference>
<evidence type="ECO:0000313" key="3">
    <source>
        <dbReference type="EMBL" id="CAB4745407.1"/>
    </source>
</evidence>
<evidence type="ECO:0000313" key="2">
    <source>
        <dbReference type="EMBL" id="CAB4365445.1"/>
    </source>
</evidence>
<evidence type="ECO:0000313" key="7">
    <source>
        <dbReference type="EMBL" id="CAB5009559.1"/>
    </source>
</evidence>
<dbReference type="EMBL" id="CAFBMT010000033">
    <property type="protein sequence ID" value="CAB4956709.1"/>
    <property type="molecule type" value="Genomic_DNA"/>
</dbReference>
<evidence type="ECO:0000256" key="1">
    <source>
        <dbReference type="SAM" id="Phobius"/>
    </source>
</evidence>
<dbReference type="EMBL" id="CAFAAV010000349">
    <property type="protein sequence ID" value="CAB4835927.1"/>
    <property type="molecule type" value="Genomic_DNA"/>
</dbReference>
<evidence type="ECO:0000313" key="5">
    <source>
        <dbReference type="EMBL" id="CAB4847703.1"/>
    </source>
</evidence>